<sequence>MDPDEPDEGDRSDAAAAAVDALRTAAANATIAAAGQPCEDGLFLRASERIGSGSPEF</sequence>
<gene>
    <name evidence="1" type="ORF">GCM10009627_24730</name>
</gene>
<dbReference type="EMBL" id="BAAAJX010000014">
    <property type="protein sequence ID" value="GAA1494127.1"/>
    <property type="molecule type" value="Genomic_DNA"/>
</dbReference>
<comment type="caution">
    <text evidence="1">The sequence shown here is derived from an EMBL/GenBank/DDBJ whole genome shotgun (WGS) entry which is preliminary data.</text>
</comment>
<evidence type="ECO:0000313" key="1">
    <source>
        <dbReference type="EMBL" id="GAA1494127.1"/>
    </source>
</evidence>
<dbReference type="RefSeq" id="WP_204607932.1">
    <property type="nucleotide sequence ID" value="NZ_BAAAJX010000014.1"/>
</dbReference>
<protein>
    <submittedName>
        <fullName evidence="1">Uncharacterized protein</fullName>
    </submittedName>
</protein>
<organism evidence="1 2">
    <name type="scientific">Curtobacterium herbarum</name>
    <dbReference type="NCBI Taxonomy" id="150122"/>
    <lineage>
        <taxon>Bacteria</taxon>
        <taxon>Bacillati</taxon>
        <taxon>Actinomycetota</taxon>
        <taxon>Actinomycetes</taxon>
        <taxon>Micrococcales</taxon>
        <taxon>Microbacteriaceae</taxon>
        <taxon>Curtobacterium</taxon>
    </lineage>
</organism>
<keyword evidence="2" id="KW-1185">Reference proteome</keyword>
<proteinExistence type="predicted"/>
<evidence type="ECO:0000313" key="2">
    <source>
        <dbReference type="Proteomes" id="UP001501742"/>
    </source>
</evidence>
<dbReference type="Proteomes" id="UP001501742">
    <property type="component" value="Unassembled WGS sequence"/>
</dbReference>
<name>A0ABP4K5E2_9MICO</name>
<reference evidence="2" key="1">
    <citation type="journal article" date="2019" name="Int. J. Syst. Evol. Microbiol.">
        <title>The Global Catalogue of Microorganisms (GCM) 10K type strain sequencing project: providing services to taxonomists for standard genome sequencing and annotation.</title>
        <authorList>
            <consortium name="The Broad Institute Genomics Platform"/>
            <consortium name="The Broad Institute Genome Sequencing Center for Infectious Disease"/>
            <person name="Wu L."/>
            <person name="Ma J."/>
        </authorList>
    </citation>
    <scope>NUCLEOTIDE SEQUENCE [LARGE SCALE GENOMIC DNA]</scope>
    <source>
        <strain evidence="2">JCM 12140</strain>
    </source>
</reference>
<accession>A0ABP4K5E2</accession>